<accession>A0AAV5R892</accession>
<comment type="caution">
    <text evidence="1">The sequence shown here is derived from an EMBL/GenBank/DDBJ whole genome shotgun (WGS) entry which is preliminary data.</text>
</comment>
<organism evidence="1 2">
    <name type="scientific">Pichia kluyveri</name>
    <name type="common">Yeast</name>
    <dbReference type="NCBI Taxonomy" id="36015"/>
    <lineage>
        <taxon>Eukaryota</taxon>
        <taxon>Fungi</taxon>
        <taxon>Dikarya</taxon>
        <taxon>Ascomycota</taxon>
        <taxon>Saccharomycotina</taxon>
        <taxon>Pichiomycetes</taxon>
        <taxon>Pichiales</taxon>
        <taxon>Pichiaceae</taxon>
        <taxon>Pichia</taxon>
    </lineage>
</organism>
<dbReference type="AlphaFoldDB" id="A0AAV5R892"/>
<protein>
    <submittedName>
        <fullName evidence="1">Uncharacterized protein</fullName>
    </submittedName>
</protein>
<reference evidence="1 2" key="1">
    <citation type="journal article" date="2023" name="Elife">
        <title>Identification of key yeast species and microbe-microbe interactions impacting larval growth of Drosophila in the wild.</title>
        <authorList>
            <person name="Mure A."/>
            <person name="Sugiura Y."/>
            <person name="Maeda R."/>
            <person name="Honda K."/>
            <person name="Sakurai N."/>
            <person name="Takahashi Y."/>
            <person name="Watada M."/>
            <person name="Katoh T."/>
            <person name="Gotoh A."/>
            <person name="Gotoh Y."/>
            <person name="Taniguchi I."/>
            <person name="Nakamura K."/>
            <person name="Hayashi T."/>
            <person name="Katayama T."/>
            <person name="Uemura T."/>
            <person name="Hattori Y."/>
        </authorList>
    </citation>
    <scope>NUCLEOTIDE SEQUENCE [LARGE SCALE GENOMIC DNA]</scope>
    <source>
        <strain evidence="1 2">PK-24</strain>
    </source>
</reference>
<dbReference type="Proteomes" id="UP001378960">
    <property type="component" value="Unassembled WGS sequence"/>
</dbReference>
<keyword evidence="2" id="KW-1185">Reference proteome</keyword>
<dbReference type="EMBL" id="BTGB01000005">
    <property type="protein sequence ID" value="GMM47292.1"/>
    <property type="molecule type" value="Genomic_DNA"/>
</dbReference>
<name>A0AAV5R892_PICKL</name>
<sequence length="74" mass="8652">MTIDDIKPLTQEMIDDKIDETQAFLSSIYIFREAVKVDHLENKLDCDNDDDDLDLPDELLEQFLDEEGLSEDFK</sequence>
<proteinExistence type="predicted"/>
<evidence type="ECO:0000313" key="2">
    <source>
        <dbReference type="Proteomes" id="UP001378960"/>
    </source>
</evidence>
<gene>
    <name evidence="1" type="ORF">DAPK24_038670</name>
</gene>
<evidence type="ECO:0000313" key="1">
    <source>
        <dbReference type="EMBL" id="GMM47292.1"/>
    </source>
</evidence>